<name>A0ABT7PDY0_9BACT</name>
<dbReference type="RefSeq" id="WP_289162371.1">
    <property type="nucleotide sequence ID" value="NZ_JASZZN010000003.1"/>
</dbReference>
<sequence length="320" mass="35145">MSIADAVLYTARCFTEGGLSVIPLRLDGTKRPAIRSWEPYQDRIATDDELVEWFREPKGLGIVAGVVSGGLEVFDFDLDPLRVFNSWWEQLPSDIRGKLPVCETGGGGFHVLYRCCEVTGNKKIAFPADRSKPYVETRGEGGYIVATGSPLEVHTSGSPYMQTMGLPLPDLPILTANERATLWRIARSFDESEQAKQECREHLRRQSPTVVTEVDTSTPWGAFDVEAKWSDILTPHGWTSQDGERWMRPGKKFGPSARVNIATNGCEVLTVYSSSAGPLAPVGTYQTWGKFSAFAALNHSGNRSEAAKAVRQLGYGRAAA</sequence>
<dbReference type="Gene3D" id="3.30.720.160">
    <property type="entry name" value="Bifunctional DNA primase/polymerase, N-terminal"/>
    <property type="match status" value="1"/>
</dbReference>
<dbReference type="InterPro" id="IPR015330">
    <property type="entry name" value="DNA_primase/pol_bifunc_N"/>
</dbReference>
<gene>
    <name evidence="2" type="ORF">QTN89_04555</name>
</gene>
<dbReference type="Proteomes" id="UP001239462">
    <property type="component" value="Unassembled WGS sequence"/>
</dbReference>
<protein>
    <submittedName>
        <fullName evidence="2">Bifunctional DNA primase/polymerase</fullName>
    </submittedName>
</protein>
<evidence type="ECO:0000313" key="3">
    <source>
        <dbReference type="Proteomes" id="UP001239462"/>
    </source>
</evidence>
<feature type="domain" description="DNA primase/polymerase bifunctional N-terminal" evidence="1">
    <location>
        <begin position="11"/>
        <end position="175"/>
    </location>
</feature>
<proteinExistence type="predicted"/>
<reference evidence="2 3" key="1">
    <citation type="submission" date="2023-06" db="EMBL/GenBank/DDBJ databases">
        <title>Roseiconus lacunae JC819 isolated from Gulf of Mannar region, Tamil Nadu.</title>
        <authorList>
            <person name="Pk S."/>
            <person name="Ch S."/>
            <person name="Ch V.R."/>
        </authorList>
    </citation>
    <scope>NUCLEOTIDE SEQUENCE [LARGE SCALE GENOMIC DNA]</scope>
    <source>
        <strain evidence="2 3">JC819</strain>
    </source>
</reference>
<accession>A0ABT7PDY0</accession>
<organism evidence="2 3">
    <name type="scientific">Roseiconus lacunae</name>
    <dbReference type="NCBI Taxonomy" id="2605694"/>
    <lineage>
        <taxon>Bacteria</taxon>
        <taxon>Pseudomonadati</taxon>
        <taxon>Planctomycetota</taxon>
        <taxon>Planctomycetia</taxon>
        <taxon>Pirellulales</taxon>
        <taxon>Pirellulaceae</taxon>
        <taxon>Roseiconus</taxon>
    </lineage>
</organism>
<dbReference type="CDD" id="cd04859">
    <property type="entry name" value="Prim_Pol"/>
    <property type="match status" value="1"/>
</dbReference>
<dbReference type="SUPFAM" id="SSF56747">
    <property type="entry name" value="Prim-pol domain"/>
    <property type="match status" value="1"/>
</dbReference>
<keyword evidence="3" id="KW-1185">Reference proteome</keyword>
<dbReference type="EMBL" id="JASZZN010000003">
    <property type="protein sequence ID" value="MDM4014691.1"/>
    <property type="molecule type" value="Genomic_DNA"/>
</dbReference>
<evidence type="ECO:0000313" key="2">
    <source>
        <dbReference type="EMBL" id="MDM4014691.1"/>
    </source>
</evidence>
<evidence type="ECO:0000259" key="1">
    <source>
        <dbReference type="SMART" id="SM00943"/>
    </source>
</evidence>
<dbReference type="SMART" id="SM00943">
    <property type="entry name" value="Prim-Pol"/>
    <property type="match status" value="1"/>
</dbReference>
<comment type="caution">
    <text evidence="2">The sequence shown here is derived from an EMBL/GenBank/DDBJ whole genome shotgun (WGS) entry which is preliminary data.</text>
</comment>
<dbReference type="Pfam" id="PF09250">
    <property type="entry name" value="Prim-Pol"/>
    <property type="match status" value="1"/>
</dbReference>